<comment type="caution">
    <text evidence="2">The sequence shown here is derived from an EMBL/GenBank/DDBJ whole genome shotgun (WGS) entry which is preliminary data.</text>
</comment>
<dbReference type="InterPro" id="IPR011576">
    <property type="entry name" value="Pyridox_Oxase_N"/>
</dbReference>
<name>A0ABW0WB27_STRNO</name>
<keyword evidence="3" id="KW-1185">Reference proteome</keyword>
<reference evidence="3" key="1">
    <citation type="journal article" date="2019" name="Int. J. Syst. Evol. Microbiol.">
        <title>The Global Catalogue of Microorganisms (GCM) 10K type strain sequencing project: providing services to taxonomists for standard genome sequencing and annotation.</title>
        <authorList>
            <consortium name="The Broad Institute Genomics Platform"/>
            <consortium name="The Broad Institute Genome Sequencing Center for Infectious Disease"/>
            <person name="Wu L."/>
            <person name="Ma J."/>
        </authorList>
    </citation>
    <scope>NUCLEOTIDE SEQUENCE [LARGE SCALE GENOMIC DNA]</scope>
    <source>
        <strain evidence="3">KCTC 5701</strain>
    </source>
</reference>
<sequence length="186" mass="20843">MAIDESLIERTAHLLDRARYLNLATSRDGAPWVATLEYAWFAGPLRFVFGSSTGARHSGDIRADPRVSGSLFVTEGAAGVAFASVDGAQFTGRCTEIGPGELEAYHAPFYETVFPDAGQRARWQLPPERLRGAAPHRLYRVDVERWWLIDTRHWEEDRIDRRVRLPLDAGTQARLSARARVRAVSP</sequence>
<dbReference type="Gene3D" id="2.30.110.10">
    <property type="entry name" value="Electron Transport, Fmn-binding Protein, Chain A"/>
    <property type="match status" value="1"/>
</dbReference>
<accession>A0ABW0WB27</accession>
<proteinExistence type="predicted"/>
<gene>
    <name evidence="2" type="ORF">ACFP3J_01830</name>
</gene>
<dbReference type="Proteomes" id="UP001596065">
    <property type="component" value="Unassembled WGS sequence"/>
</dbReference>
<evidence type="ECO:0000313" key="2">
    <source>
        <dbReference type="EMBL" id="MFC5654234.1"/>
    </source>
</evidence>
<feature type="domain" description="Pyridoxamine 5'-phosphate oxidase N-terminal" evidence="1">
    <location>
        <begin position="11"/>
        <end position="148"/>
    </location>
</feature>
<dbReference type="SUPFAM" id="SSF50475">
    <property type="entry name" value="FMN-binding split barrel"/>
    <property type="match status" value="1"/>
</dbReference>
<protein>
    <submittedName>
        <fullName evidence="2">Pyridoxamine 5'-phosphate oxidase family protein</fullName>
    </submittedName>
</protein>
<dbReference type="InterPro" id="IPR012349">
    <property type="entry name" value="Split_barrel_FMN-bd"/>
</dbReference>
<organism evidence="2 3">
    <name type="scientific">Streptomyces nogalater</name>
    <dbReference type="NCBI Taxonomy" id="38314"/>
    <lineage>
        <taxon>Bacteria</taxon>
        <taxon>Bacillati</taxon>
        <taxon>Actinomycetota</taxon>
        <taxon>Actinomycetes</taxon>
        <taxon>Kitasatosporales</taxon>
        <taxon>Streptomycetaceae</taxon>
        <taxon>Streptomyces</taxon>
    </lineage>
</organism>
<evidence type="ECO:0000259" key="1">
    <source>
        <dbReference type="Pfam" id="PF01243"/>
    </source>
</evidence>
<dbReference type="EMBL" id="JBHSOE010000002">
    <property type="protein sequence ID" value="MFC5654234.1"/>
    <property type="molecule type" value="Genomic_DNA"/>
</dbReference>
<evidence type="ECO:0000313" key="3">
    <source>
        <dbReference type="Proteomes" id="UP001596065"/>
    </source>
</evidence>
<dbReference type="RefSeq" id="WP_344351927.1">
    <property type="nucleotide sequence ID" value="NZ_BAAASM010000054.1"/>
</dbReference>
<dbReference type="Pfam" id="PF01243">
    <property type="entry name" value="PNPOx_N"/>
    <property type="match status" value="1"/>
</dbReference>